<accession>A0A9W7AF65</accession>
<name>A0A9W7AF65_9STRA</name>
<organism evidence="1 2">
    <name type="scientific">Triparma retinervis</name>
    <dbReference type="NCBI Taxonomy" id="2557542"/>
    <lineage>
        <taxon>Eukaryota</taxon>
        <taxon>Sar</taxon>
        <taxon>Stramenopiles</taxon>
        <taxon>Ochrophyta</taxon>
        <taxon>Bolidophyceae</taxon>
        <taxon>Parmales</taxon>
        <taxon>Triparmaceae</taxon>
        <taxon>Triparma</taxon>
    </lineage>
</organism>
<evidence type="ECO:0000313" key="1">
    <source>
        <dbReference type="EMBL" id="GMH71172.1"/>
    </source>
</evidence>
<keyword evidence="2" id="KW-1185">Reference proteome</keyword>
<sequence length="247" mass="26472">MDGQSQALIAALAPFYPLLASVQPGSTSSVDFSKIEASIVKIQEGQGQILERLQALERTSQENLGGADAVEQVARNVEAATQAMSGRMQQIERRVEGCEGVVVERIKKVEKKVTDDNAALKKKVADDSAALKKKVADDSAALKREVVGALGDLKKAIGTENQAMKKTIEEQLKKVEKVVGGLDGRLGGVRDDIISKVAAVKAEVDVCGKLVRGACPKCFVIKPIKCRDQRGGGKRYCGNCEKEACEF</sequence>
<dbReference type="SUPFAM" id="SSF58113">
    <property type="entry name" value="Apolipoprotein A-I"/>
    <property type="match status" value="1"/>
</dbReference>
<protein>
    <submittedName>
        <fullName evidence="1">Uncharacterized protein</fullName>
    </submittedName>
</protein>
<proteinExistence type="predicted"/>
<evidence type="ECO:0000313" key="2">
    <source>
        <dbReference type="Proteomes" id="UP001165082"/>
    </source>
</evidence>
<comment type="caution">
    <text evidence="1">The sequence shown here is derived from an EMBL/GenBank/DDBJ whole genome shotgun (WGS) entry which is preliminary data.</text>
</comment>
<dbReference type="AlphaFoldDB" id="A0A9W7AF65"/>
<reference evidence="1" key="1">
    <citation type="submission" date="2022-07" db="EMBL/GenBank/DDBJ databases">
        <title>Genome analysis of Parmales, a sister group of diatoms, reveals the evolutionary specialization of diatoms from phago-mixotrophs to photoautotrophs.</title>
        <authorList>
            <person name="Ban H."/>
            <person name="Sato S."/>
            <person name="Yoshikawa S."/>
            <person name="Kazumasa Y."/>
            <person name="Nakamura Y."/>
            <person name="Ichinomiya M."/>
            <person name="Saitoh K."/>
            <person name="Sato N."/>
            <person name="Blanc-Mathieu R."/>
            <person name="Endo H."/>
            <person name="Kuwata A."/>
            <person name="Ogata H."/>
        </authorList>
    </citation>
    <scope>NUCLEOTIDE SEQUENCE</scope>
</reference>
<gene>
    <name evidence="1" type="ORF">TrRE_jg13092</name>
</gene>
<dbReference type="EMBL" id="BRXZ01002835">
    <property type="protein sequence ID" value="GMH71172.1"/>
    <property type="molecule type" value="Genomic_DNA"/>
</dbReference>
<dbReference type="Gene3D" id="1.20.120.20">
    <property type="entry name" value="Apolipoprotein"/>
    <property type="match status" value="1"/>
</dbReference>
<dbReference type="Proteomes" id="UP001165082">
    <property type="component" value="Unassembled WGS sequence"/>
</dbReference>